<dbReference type="InterPro" id="IPR004839">
    <property type="entry name" value="Aminotransferase_I/II_large"/>
</dbReference>
<reference evidence="8" key="1">
    <citation type="submission" date="2016-10" db="EMBL/GenBank/DDBJ databases">
        <authorList>
            <person name="Varghese N."/>
            <person name="Submissions S."/>
        </authorList>
    </citation>
    <scope>NUCLEOTIDE SEQUENCE [LARGE SCALE GENOMIC DNA]</scope>
    <source>
        <strain evidence="8">CGMCC 4.3516</strain>
    </source>
</reference>
<evidence type="ECO:0000256" key="5">
    <source>
        <dbReference type="ARBA" id="ARBA00022898"/>
    </source>
</evidence>
<dbReference type="STRING" id="58114.SAMN05216270_101643"/>
<gene>
    <name evidence="7" type="ORF">SAMN05216270_101643</name>
</gene>
<dbReference type="RefSeq" id="WP_091028189.1">
    <property type="nucleotide sequence ID" value="NZ_FNAD01000001.1"/>
</dbReference>
<dbReference type="InterPro" id="IPR015421">
    <property type="entry name" value="PyrdxlP-dep_Trfase_major"/>
</dbReference>
<keyword evidence="8" id="KW-1185">Reference proteome</keyword>
<dbReference type="GO" id="GO:0005737">
    <property type="term" value="C:cytoplasm"/>
    <property type="evidence" value="ECO:0007669"/>
    <property type="project" value="TreeGrafter"/>
</dbReference>
<evidence type="ECO:0000256" key="1">
    <source>
        <dbReference type="ARBA" id="ARBA00001933"/>
    </source>
</evidence>
<dbReference type="PANTHER" id="PTHR43807:SF20">
    <property type="entry name" value="FI04487P"/>
    <property type="match status" value="1"/>
</dbReference>
<proteinExistence type="inferred from homology"/>
<evidence type="ECO:0000256" key="4">
    <source>
        <dbReference type="ARBA" id="ARBA00022679"/>
    </source>
</evidence>
<dbReference type="NCBIfam" id="NF005855">
    <property type="entry name" value="PRK07777.1"/>
    <property type="match status" value="1"/>
</dbReference>
<dbReference type="Pfam" id="PF00155">
    <property type="entry name" value="Aminotran_1_2"/>
    <property type="match status" value="1"/>
</dbReference>
<dbReference type="FunFam" id="3.40.640.10:FF:000033">
    <property type="entry name" value="Aspartate aminotransferase"/>
    <property type="match status" value="1"/>
</dbReference>
<evidence type="ECO:0000259" key="6">
    <source>
        <dbReference type="Pfam" id="PF00155"/>
    </source>
</evidence>
<evidence type="ECO:0000313" key="7">
    <source>
        <dbReference type="EMBL" id="SDD07544.1"/>
    </source>
</evidence>
<dbReference type="GO" id="GO:0030170">
    <property type="term" value="F:pyridoxal phosphate binding"/>
    <property type="evidence" value="ECO:0007669"/>
    <property type="project" value="InterPro"/>
</dbReference>
<dbReference type="InterPro" id="IPR015424">
    <property type="entry name" value="PyrdxlP-dep_Trfase"/>
</dbReference>
<keyword evidence="3 7" id="KW-0032">Aminotransferase</keyword>
<keyword evidence="4 7" id="KW-0808">Transferase</keyword>
<dbReference type="AlphaFoldDB" id="A0A1G6RT19"/>
<keyword evidence="5" id="KW-0663">Pyridoxal phosphate</keyword>
<organism evidence="7 8">
    <name type="scientific">Glycomyces harbinensis</name>
    <dbReference type="NCBI Taxonomy" id="58114"/>
    <lineage>
        <taxon>Bacteria</taxon>
        <taxon>Bacillati</taxon>
        <taxon>Actinomycetota</taxon>
        <taxon>Actinomycetes</taxon>
        <taxon>Glycomycetales</taxon>
        <taxon>Glycomycetaceae</taxon>
        <taxon>Glycomyces</taxon>
    </lineage>
</organism>
<sequence>MNGPGQARRPQTTIFTLMSALAQEHGAVNLGQGFPDESGPAHIVEAAAAAMREGRNQYPPMPGIPELRQAISEHQRHWYGLEPDPGDGVVVTAGASEAIAASMLALVEPGDEVIAFEPCYDSYKACIEMAGGVLVPVRLEAPGYRPDRERLRAAVTARTRVILVNSPHNPTGTVFTRAELEAVAALAVGNDLVAVTDEVYEHLVFDGREHVPLATLPGMWDRTVTIGSGGKTFSLTGWKIGWASGPAHLVDRVKAVKQYLSFASGTPFQYGIATALASGDEYYRDLLEGYQRRRDLLADGLADLGFTVHRPEGTYFVTTGVEAFGYEDGMAFCLALPEKCGVVAVPNQVFYADGQVARPEVRFTFCKPEAVIEDGLERLRRGLGRM</sequence>
<evidence type="ECO:0000313" key="8">
    <source>
        <dbReference type="Proteomes" id="UP000198949"/>
    </source>
</evidence>
<feature type="domain" description="Aminotransferase class I/classII large" evidence="6">
    <location>
        <begin position="28"/>
        <end position="379"/>
    </location>
</feature>
<protein>
    <submittedName>
        <fullName evidence="7">N-succinyldiaminopimelate aminotransferase</fullName>
    </submittedName>
</protein>
<dbReference type="PANTHER" id="PTHR43807">
    <property type="entry name" value="FI04487P"/>
    <property type="match status" value="1"/>
</dbReference>
<dbReference type="CDD" id="cd00609">
    <property type="entry name" value="AAT_like"/>
    <property type="match status" value="1"/>
</dbReference>
<dbReference type="EMBL" id="FNAD01000001">
    <property type="protein sequence ID" value="SDD07544.1"/>
    <property type="molecule type" value="Genomic_DNA"/>
</dbReference>
<dbReference type="Proteomes" id="UP000198949">
    <property type="component" value="Unassembled WGS sequence"/>
</dbReference>
<dbReference type="GO" id="GO:0016212">
    <property type="term" value="F:kynurenine-oxoglutarate transaminase activity"/>
    <property type="evidence" value="ECO:0007669"/>
    <property type="project" value="TreeGrafter"/>
</dbReference>
<evidence type="ECO:0000256" key="2">
    <source>
        <dbReference type="ARBA" id="ARBA00007441"/>
    </source>
</evidence>
<evidence type="ECO:0000256" key="3">
    <source>
        <dbReference type="ARBA" id="ARBA00022576"/>
    </source>
</evidence>
<name>A0A1G6RT19_9ACTN</name>
<dbReference type="OrthoDB" id="9763453at2"/>
<dbReference type="InterPro" id="IPR015422">
    <property type="entry name" value="PyrdxlP-dep_Trfase_small"/>
</dbReference>
<comment type="cofactor">
    <cofactor evidence="1">
        <name>pyridoxal 5'-phosphate</name>
        <dbReference type="ChEBI" id="CHEBI:597326"/>
    </cofactor>
</comment>
<dbReference type="InterPro" id="IPR051326">
    <property type="entry name" value="Kynurenine-oxoglutarate_AT"/>
</dbReference>
<dbReference type="Gene3D" id="3.90.1150.10">
    <property type="entry name" value="Aspartate Aminotransferase, domain 1"/>
    <property type="match status" value="1"/>
</dbReference>
<accession>A0A1G6RT19</accession>
<dbReference type="Gene3D" id="3.40.640.10">
    <property type="entry name" value="Type I PLP-dependent aspartate aminotransferase-like (Major domain)"/>
    <property type="match status" value="1"/>
</dbReference>
<comment type="similarity">
    <text evidence="2">Belongs to the class-I pyridoxal-phosphate-dependent aminotransferase family.</text>
</comment>
<dbReference type="SUPFAM" id="SSF53383">
    <property type="entry name" value="PLP-dependent transferases"/>
    <property type="match status" value="1"/>
</dbReference>